<gene>
    <name evidence="1" type="ORF">Amon02_000688200</name>
</gene>
<reference evidence="1" key="1">
    <citation type="submission" date="2023-04" db="EMBL/GenBank/DDBJ databases">
        <title>Ambrosiozyma monospora NBRC 10751.</title>
        <authorList>
            <person name="Ichikawa N."/>
            <person name="Sato H."/>
            <person name="Tonouchi N."/>
        </authorList>
    </citation>
    <scope>NUCLEOTIDE SEQUENCE</scope>
    <source>
        <strain evidence="1">NBRC 10751</strain>
    </source>
</reference>
<accession>A0ACB5TAW4</accession>
<proteinExistence type="predicted"/>
<evidence type="ECO:0000313" key="1">
    <source>
        <dbReference type="EMBL" id="GME84495.1"/>
    </source>
</evidence>
<dbReference type="Proteomes" id="UP001165064">
    <property type="component" value="Unassembled WGS sequence"/>
</dbReference>
<keyword evidence="2" id="KW-1185">Reference proteome</keyword>
<organism evidence="1 2">
    <name type="scientific">Ambrosiozyma monospora</name>
    <name type="common">Yeast</name>
    <name type="synonym">Endomycopsis monosporus</name>
    <dbReference type="NCBI Taxonomy" id="43982"/>
    <lineage>
        <taxon>Eukaryota</taxon>
        <taxon>Fungi</taxon>
        <taxon>Dikarya</taxon>
        <taxon>Ascomycota</taxon>
        <taxon>Saccharomycotina</taxon>
        <taxon>Pichiomycetes</taxon>
        <taxon>Pichiales</taxon>
        <taxon>Pichiaceae</taxon>
        <taxon>Ambrosiozyma</taxon>
    </lineage>
</organism>
<evidence type="ECO:0000313" key="2">
    <source>
        <dbReference type="Proteomes" id="UP001165064"/>
    </source>
</evidence>
<dbReference type="EMBL" id="BSXS01005535">
    <property type="protein sequence ID" value="GME84495.1"/>
    <property type="molecule type" value="Genomic_DNA"/>
</dbReference>
<comment type="caution">
    <text evidence="1">The sequence shown here is derived from an EMBL/GenBank/DDBJ whole genome shotgun (WGS) entry which is preliminary data.</text>
</comment>
<protein>
    <submittedName>
        <fullName evidence="1">Unnamed protein product</fullName>
    </submittedName>
</protein>
<name>A0ACB5TAW4_AMBMO</name>
<sequence length="504" mass="57008">MDGFRGEFIIEDPDGYAYDYDEEVIMPVADWFYKLLPELSTDFLNRYNPTGAEPIPQNVLMNNTRNVTWNVKPDTTYLMRIINEGGFVAQYLYMDDHDFEVVAVDGIYVEKNVTSMIYITPGQRVDALIHTKNQTDTNYAFMQAMDTEMLDVIPDDLVLNGTNWIVYDQDADLPEQYYVDTFDDYLNDFYLKPLSHTPLYEDPDHIITVTVIMDNLNDGINYAFFDDKTFIAPVVPVLSTVLTSGDMANERKIYGTNTNVYILQPGEIVEIIVNNNDTGKHPFHLHGHTFQLIERGDTIPDEFLPQNYSPNDSYVPPEFPSIRDTFNMHGQSYMRLRFKADNPGVWFFHCHVDWHLLQGLAIVFVEDPFAIQEFQSDLSDSWYDNCATGNVSTEGNAAGNMDFYDLTGENVQVKNLPTGFTAKGYCALVFSCVAGVLGIAAIGIYGMADIPNIEQRVLLDLGGLESDSLLENSEGEDEETGSSDSPVKRQNTSNETSNDIEPKK</sequence>